<comment type="function">
    <text evidence="7">Functions as a peptidoglycan terminase that cleaves nascent peptidoglycan strands endolytically to terminate their elongation.</text>
</comment>
<dbReference type="Gene3D" id="3.30.160.60">
    <property type="entry name" value="Classic Zinc Finger"/>
    <property type="match status" value="1"/>
</dbReference>
<dbReference type="STRING" id="1194083.BN12_1770006"/>
<keyword evidence="1 7" id="KW-1003">Cell membrane</keyword>
<comment type="catalytic activity">
    <reaction evidence="7">
        <text>a peptidoglycan chain = a peptidoglycan chain with N-acetyl-1,6-anhydromuramyl-[peptide] at the reducing end + a peptidoglycan chain with N-acetylglucosamine at the non-reducing end.</text>
        <dbReference type="EC" id="4.2.2.29"/>
    </reaction>
</comment>
<dbReference type="NCBIfam" id="TIGR00247">
    <property type="entry name" value="endolytic transglycosylase MltG"/>
    <property type="match status" value="1"/>
</dbReference>
<evidence type="ECO:0000256" key="1">
    <source>
        <dbReference type="ARBA" id="ARBA00022475"/>
    </source>
</evidence>
<comment type="similarity">
    <text evidence="7">Belongs to the transglycosylase MltG family.</text>
</comment>
<evidence type="ECO:0000256" key="3">
    <source>
        <dbReference type="ARBA" id="ARBA00022989"/>
    </source>
</evidence>
<dbReference type="GO" id="GO:0008932">
    <property type="term" value="F:lytic endotransglycosylase activity"/>
    <property type="evidence" value="ECO:0007669"/>
    <property type="project" value="UniProtKB-UniRule"/>
</dbReference>
<dbReference type="GO" id="GO:0009252">
    <property type="term" value="P:peptidoglycan biosynthetic process"/>
    <property type="evidence" value="ECO:0007669"/>
    <property type="project" value="UniProtKB-UniRule"/>
</dbReference>
<feature type="site" description="Important for catalytic activity" evidence="7">
    <location>
        <position position="250"/>
    </location>
</feature>
<name>A0A077LWP8_9MICO</name>
<comment type="caution">
    <text evidence="8">The sequence shown here is derived from an EMBL/GenBank/DDBJ whole genome shotgun (WGS) entry which is preliminary data.</text>
</comment>
<sequence length="381" mass="40793">MSSHLEETIFGAADAHAGGGRRRRRPGRFLGRWLVLLLAVALLAGAAYGSYLFLKPVYDRMTAPKDYPGPGSGSVSVVIARGATGREIAKTLEGAGVVKTSGAFVDAEVADTKAAAAIQPGTYRLKREMKASDALVALGNPKNRTVAGVTIREGLWASEIYPILSRATGVPVSAYVAAARNPGAIGLPSAAKGNVEGYLYPDTYQFDDKMTATQQLREMVEQSVAALHKAGVPDAAMERTMTVASIVEAEVNQPSDRAKVSGVIENRLRNPKAEPAGFLQLDSTVSYAAKRRALTTTDKERANPSPYNTYVHKGLPPGPIGNPGYASIVAAAHPESVPYYYWLVVNPAKGHTEFSRTFAEHQQQVTEFQAWCRTQKKGTCS</sequence>
<keyword evidence="3 7" id="KW-1133">Transmembrane helix</keyword>
<keyword evidence="5 7" id="KW-0456">Lyase</keyword>
<keyword evidence="4 7" id="KW-0472">Membrane</keyword>
<dbReference type="HAMAP" id="MF_02065">
    <property type="entry name" value="MltG"/>
    <property type="match status" value="1"/>
</dbReference>
<evidence type="ECO:0000313" key="9">
    <source>
        <dbReference type="Proteomes" id="UP000035721"/>
    </source>
</evidence>
<dbReference type="GO" id="GO:0071555">
    <property type="term" value="P:cell wall organization"/>
    <property type="evidence" value="ECO:0007669"/>
    <property type="project" value="UniProtKB-KW"/>
</dbReference>
<comment type="subcellular location">
    <subcellularLocation>
        <location evidence="7">Cell membrane</location>
        <topology evidence="7">Single-pass membrane protein</topology>
    </subcellularLocation>
</comment>
<gene>
    <name evidence="7" type="primary">mltG</name>
    <name evidence="8" type="ORF">BN12_1770006</name>
</gene>
<dbReference type="EC" id="4.2.2.29" evidence="7"/>
<reference evidence="8 9" key="1">
    <citation type="journal article" date="2013" name="ISME J.">
        <title>A metabolic model for members of the genus Tetrasphaera involved in enhanced biological phosphorus removal.</title>
        <authorList>
            <person name="Kristiansen R."/>
            <person name="Nguyen H.T.T."/>
            <person name="Saunders A.M."/>
            <person name="Nielsen J.L."/>
            <person name="Wimmer R."/>
            <person name="Le V.Q."/>
            <person name="McIlroy S.J."/>
            <person name="Petrovski S."/>
            <person name="Seviour R.J."/>
            <person name="Calteau A."/>
            <person name="Nielsen K.L."/>
            <person name="Nielsen P.H."/>
        </authorList>
    </citation>
    <scope>NUCLEOTIDE SEQUENCE [LARGE SCALE GENOMIC DNA]</scope>
    <source>
        <strain evidence="8 9">T1-X7</strain>
    </source>
</reference>
<accession>A0A077LWP8</accession>
<dbReference type="EMBL" id="CAJB01000087">
    <property type="protein sequence ID" value="CCH77252.1"/>
    <property type="molecule type" value="Genomic_DNA"/>
</dbReference>
<dbReference type="Gene3D" id="3.30.1490.480">
    <property type="entry name" value="Endolytic murein transglycosylase"/>
    <property type="match status" value="1"/>
</dbReference>
<evidence type="ECO:0000256" key="7">
    <source>
        <dbReference type="HAMAP-Rule" id="MF_02065"/>
    </source>
</evidence>
<dbReference type="RefSeq" id="WP_053080063.1">
    <property type="nucleotide sequence ID" value="NZ_HF570958.1"/>
</dbReference>
<dbReference type="AlphaFoldDB" id="A0A077LWP8"/>
<evidence type="ECO:0000256" key="6">
    <source>
        <dbReference type="ARBA" id="ARBA00023316"/>
    </source>
</evidence>
<proteinExistence type="inferred from homology"/>
<dbReference type="GO" id="GO:0005886">
    <property type="term" value="C:plasma membrane"/>
    <property type="evidence" value="ECO:0007669"/>
    <property type="project" value="UniProtKB-SubCell"/>
</dbReference>
<dbReference type="Proteomes" id="UP000035721">
    <property type="component" value="Unassembled WGS sequence"/>
</dbReference>
<evidence type="ECO:0000313" key="8">
    <source>
        <dbReference type="EMBL" id="CCH77252.1"/>
    </source>
</evidence>
<protein>
    <recommendedName>
        <fullName evidence="7">Endolytic murein transglycosylase</fullName>
        <ecNumber evidence="7">4.2.2.29</ecNumber>
    </recommendedName>
    <alternativeName>
        <fullName evidence="7">Peptidoglycan lytic transglycosylase</fullName>
    </alternativeName>
    <alternativeName>
        <fullName evidence="7">Peptidoglycan polymerization terminase</fullName>
    </alternativeName>
</protein>
<dbReference type="OrthoDB" id="9814591at2"/>
<evidence type="ECO:0000256" key="5">
    <source>
        <dbReference type="ARBA" id="ARBA00023239"/>
    </source>
</evidence>
<evidence type="ECO:0000256" key="2">
    <source>
        <dbReference type="ARBA" id="ARBA00022692"/>
    </source>
</evidence>
<dbReference type="Pfam" id="PF02618">
    <property type="entry name" value="YceG"/>
    <property type="match status" value="1"/>
</dbReference>
<dbReference type="InterPro" id="IPR003770">
    <property type="entry name" value="MLTG-like"/>
</dbReference>
<keyword evidence="9" id="KW-1185">Reference proteome</keyword>
<evidence type="ECO:0000256" key="4">
    <source>
        <dbReference type="ARBA" id="ARBA00023136"/>
    </source>
</evidence>
<keyword evidence="6 7" id="KW-0961">Cell wall biogenesis/degradation</keyword>
<dbReference type="PANTHER" id="PTHR30518">
    <property type="entry name" value="ENDOLYTIC MUREIN TRANSGLYCOSYLASE"/>
    <property type="match status" value="1"/>
</dbReference>
<keyword evidence="2 7" id="KW-0812">Transmembrane</keyword>
<dbReference type="PANTHER" id="PTHR30518:SF2">
    <property type="entry name" value="ENDOLYTIC MUREIN TRANSGLYCOSYLASE"/>
    <property type="match status" value="1"/>
</dbReference>
<feature type="transmembrane region" description="Helical" evidence="7">
    <location>
        <begin position="30"/>
        <end position="54"/>
    </location>
</feature>
<organism evidence="8 9">
    <name type="scientific">Nostocoides japonicum T1-X7</name>
    <dbReference type="NCBI Taxonomy" id="1194083"/>
    <lineage>
        <taxon>Bacteria</taxon>
        <taxon>Bacillati</taxon>
        <taxon>Actinomycetota</taxon>
        <taxon>Actinomycetes</taxon>
        <taxon>Micrococcales</taxon>
        <taxon>Intrasporangiaceae</taxon>
        <taxon>Nostocoides</taxon>
    </lineage>
</organism>